<evidence type="ECO:0000256" key="3">
    <source>
        <dbReference type="ARBA" id="ARBA00023274"/>
    </source>
</evidence>
<dbReference type="InterPro" id="IPR005721">
    <property type="entry name" value="Ribosomal_uL22_euk/arc"/>
</dbReference>
<dbReference type="PANTHER" id="PTHR11593:SF10">
    <property type="entry name" value="60S RIBOSOMAL PROTEIN L17"/>
    <property type="match status" value="1"/>
</dbReference>
<name>A0A2L2YU63_PARTP</name>
<organism evidence="7">
    <name type="scientific">Parasteatoda tepidariorum</name>
    <name type="common">Common house spider</name>
    <name type="synonym">Achaearanea tepidariorum</name>
    <dbReference type="NCBI Taxonomy" id="114398"/>
    <lineage>
        <taxon>Eukaryota</taxon>
        <taxon>Metazoa</taxon>
        <taxon>Ecdysozoa</taxon>
        <taxon>Arthropoda</taxon>
        <taxon>Chelicerata</taxon>
        <taxon>Arachnida</taxon>
        <taxon>Araneae</taxon>
        <taxon>Araneomorphae</taxon>
        <taxon>Entelegynae</taxon>
        <taxon>Araneoidea</taxon>
        <taxon>Theridiidae</taxon>
        <taxon>Parasteatoda</taxon>
    </lineage>
</organism>
<protein>
    <recommendedName>
        <fullName evidence="4">Large ribosomal subunit protein uL22</fullName>
    </recommendedName>
    <alternativeName>
        <fullName evidence="5">60S ribosomal protein L17</fullName>
    </alternativeName>
</protein>
<reference evidence="7" key="1">
    <citation type="journal article" date="2016" name="Mol. Ecol. Resour.">
        <title>Evaluation of the impact of RNA preservation methods of spiders for de novo transcriptome assembly.</title>
        <authorList>
            <person name="Kono N."/>
            <person name="Nakamura H."/>
            <person name="Ito Y."/>
            <person name="Tomita M."/>
            <person name="Arakawa K."/>
        </authorList>
    </citation>
    <scope>NUCLEOTIDE SEQUENCE</scope>
    <source>
        <tissue evidence="7">Whole body</tissue>
    </source>
</reference>
<dbReference type="OrthoDB" id="10254664at2759"/>
<dbReference type="Pfam" id="PF00237">
    <property type="entry name" value="Ribosomal_L22"/>
    <property type="match status" value="1"/>
</dbReference>
<evidence type="ECO:0000256" key="2">
    <source>
        <dbReference type="ARBA" id="ARBA00022980"/>
    </source>
</evidence>
<evidence type="ECO:0000256" key="4">
    <source>
        <dbReference type="ARBA" id="ARBA00035207"/>
    </source>
</evidence>
<evidence type="ECO:0000256" key="5">
    <source>
        <dbReference type="ARBA" id="ARBA00035325"/>
    </source>
</evidence>
<dbReference type="AlphaFoldDB" id="A0A2L2YU63"/>
<comment type="similarity">
    <text evidence="1 6">Belongs to the universal ribosomal protein uL22 family.</text>
</comment>
<dbReference type="GO" id="GO:0002181">
    <property type="term" value="P:cytoplasmic translation"/>
    <property type="evidence" value="ECO:0007669"/>
    <property type="project" value="TreeGrafter"/>
</dbReference>
<dbReference type="GO" id="GO:0022625">
    <property type="term" value="C:cytosolic large ribosomal subunit"/>
    <property type="evidence" value="ECO:0007669"/>
    <property type="project" value="TreeGrafter"/>
</dbReference>
<dbReference type="InterPro" id="IPR001063">
    <property type="entry name" value="Ribosomal_uL22"/>
</dbReference>
<dbReference type="Gene3D" id="3.90.470.10">
    <property type="entry name" value="Ribosomal protein L22/L17"/>
    <property type="match status" value="1"/>
</dbReference>
<evidence type="ECO:0000313" key="7">
    <source>
        <dbReference type="EMBL" id="LAA11626.1"/>
    </source>
</evidence>
<evidence type="ECO:0000256" key="6">
    <source>
        <dbReference type="RuleBase" id="RU004005"/>
    </source>
</evidence>
<sequence length="80" mass="9106">MEPDNATKSSKARGSNLRVHFKTTRETAQAIKKMPLRRAQRYLKNVISNKELVTLRRLNGTVCMKSHVKALSGLTQGRWP</sequence>
<dbReference type="SUPFAM" id="SSF54843">
    <property type="entry name" value="Ribosomal protein L22"/>
    <property type="match status" value="1"/>
</dbReference>
<proteinExistence type="evidence at transcript level"/>
<keyword evidence="3 6" id="KW-0687">Ribonucleoprotein</keyword>
<dbReference type="GO" id="GO:0003735">
    <property type="term" value="F:structural constituent of ribosome"/>
    <property type="evidence" value="ECO:0007669"/>
    <property type="project" value="InterPro"/>
</dbReference>
<dbReference type="PANTHER" id="PTHR11593">
    <property type="entry name" value="60S RIBOSOMAL PROTEIN L17"/>
    <property type="match status" value="1"/>
</dbReference>
<accession>A0A2L2YU63</accession>
<keyword evidence="2 6" id="KW-0689">Ribosomal protein</keyword>
<dbReference type="InterPro" id="IPR036394">
    <property type="entry name" value="Ribosomal_uL22_sf"/>
</dbReference>
<dbReference type="EMBL" id="IAAA01051608">
    <property type="protein sequence ID" value="LAA11626.1"/>
    <property type="molecule type" value="mRNA"/>
</dbReference>
<evidence type="ECO:0000256" key="1">
    <source>
        <dbReference type="ARBA" id="ARBA00009451"/>
    </source>
</evidence>